<evidence type="ECO:0000313" key="6">
    <source>
        <dbReference type="EMBL" id="MVX61812.1"/>
    </source>
</evidence>
<evidence type="ECO:0000313" key="7">
    <source>
        <dbReference type="Proteomes" id="UP000463388"/>
    </source>
</evidence>
<keyword evidence="4" id="KW-1133">Transmembrane helix</keyword>
<dbReference type="GO" id="GO:0003677">
    <property type="term" value="F:DNA binding"/>
    <property type="evidence" value="ECO:0007669"/>
    <property type="project" value="UniProtKB-KW"/>
</dbReference>
<dbReference type="PROSITE" id="PS50043">
    <property type="entry name" value="HTH_LUXR_2"/>
    <property type="match status" value="1"/>
</dbReference>
<keyword evidence="2" id="KW-0238">DNA-binding</keyword>
<gene>
    <name evidence="6" type="ORF">GKZ27_10185</name>
</gene>
<name>A0A6N8JQC9_9ACTN</name>
<feature type="transmembrane region" description="Helical" evidence="4">
    <location>
        <begin position="223"/>
        <end position="240"/>
    </location>
</feature>
<sequence length="517" mass="54360">MGRMSSEALLAAAGYGCSLALSALSFWSPLSLVPSAVSQEAPSFYFLVHFGLVLSFVMVIIGHFGDGTRVPRVLFAAAFVLLVMGFALSANSLGGAFDLPAAVLSSGALCTGLGSGFALMCWMLVFERFALRCAWMVMVAGSVFAAVPTLTISFLQTVNPLSFSSLVLILLLLSLVFLVLAMQGGGAAAAGSAVPLAGTQESAPLPREAGRADDSPLSSLRRVGAHFGLALACIVVLALFQPLLDASGLNAGLSSWGKTLLSQGGNIAGALAMLAVGRVTRWRIDVPRIFLCVTPVFATVCLFFPFVSECYWFIFSFVSMLLFSVLSLGVMLSCLQFASKKTAPLLLTYGVLGFCLYAPGLIGMAAGQVTRQLCGSSKLVLAVALLLMVGICVALALRIGRRLLDGGRTDHLRNPLPLSNPNDQSVGEGPPAPVASASLEAACVALGEGFNLTAREGEILTMLAHGRNVPFIAETLALSSHTVRGYVKSLYARLDVHSRQELIDLVEQRLPSSNFNE</sequence>
<proteinExistence type="predicted"/>
<protein>
    <recommendedName>
        <fullName evidence="5">HTH luxR-type domain-containing protein</fullName>
    </recommendedName>
</protein>
<feature type="transmembrane region" description="Helical" evidence="4">
    <location>
        <begin position="289"/>
        <end position="307"/>
    </location>
</feature>
<dbReference type="PRINTS" id="PR00038">
    <property type="entry name" value="HTHLUXR"/>
</dbReference>
<dbReference type="GO" id="GO:0006355">
    <property type="term" value="P:regulation of DNA-templated transcription"/>
    <property type="evidence" value="ECO:0007669"/>
    <property type="project" value="InterPro"/>
</dbReference>
<feature type="transmembrane region" description="Helical" evidence="4">
    <location>
        <begin position="260"/>
        <end position="277"/>
    </location>
</feature>
<feature type="transmembrane region" description="Helical" evidence="4">
    <location>
        <begin position="41"/>
        <end position="61"/>
    </location>
</feature>
<dbReference type="SMART" id="SM00421">
    <property type="entry name" value="HTH_LUXR"/>
    <property type="match status" value="1"/>
</dbReference>
<dbReference type="InterPro" id="IPR036388">
    <property type="entry name" value="WH-like_DNA-bd_sf"/>
</dbReference>
<feature type="transmembrane region" description="Helical" evidence="4">
    <location>
        <begin position="102"/>
        <end position="126"/>
    </location>
</feature>
<evidence type="ECO:0000256" key="3">
    <source>
        <dbReference type="ARBA" id="ARBA00023163"/>
    </source>
</evidence>
<dbReference type="PROSITE" id="PS00622">
    <property type="entry name" value="HTH_LUXR_1"/>
    <property type="match status" value="1"/>
</dbReference>
<accession>A0A6N8JQC9</accession>
<dbReference type="CDD" id="cd06170">
    <property type="entry name" value="LuxR_C_like"/>
    <property type="match status" value="1"/>
</dbReference>
<comment type="caution">
    <text evidence="6">The sequence shown here is derived from an EMBL/GenBank/DDBJ whole genome shotgun (WGS) entry which is preliminary data.</text>
</comment>
<dbReference type="PANTHER" id="PTHR44688">
    <property type="entry name" value="DNA-BINDING TRANSCRIPTIONAL ACTIVATOR DEVR_DOSR"/>
    <property type="match status" value="1"/>
</dbReference>
<feature type="transmembrane region" description="Helical" evidence="4">
    <location>
        <begin position="73"/>
        <end position="90"/>
    </location>
</feature>
<keyword evidence="3" id="KW-0804">Transcription</keyword>
<feature type="transmembrane region" description="Helical" evidence="4">
    <location>
        <begin position="346"/>
        <end position="367"/>
    </location>
</feature>
<feature type="transmembrane region" description="Helical" evidence="4">
    <location>
        <begin position="161"/>
        <end position="182"/>
    </location>
</feature>
<feature type="transmembrane region" description="Helical" evidence="4">
    <location>
        <begin position="313"/>
        <end position="334"/>
    </location>
</feature>
<reference evidence="6 7" key="1">
    <citation type="submission" date="2019-12" db="EMBL/GenBank/DDBJ databases">
        <title>Microbes associate with the intestines of laboratory mice.</title>
        <authorList>
            <person name="Navarre W."/>
            <person name="Wong E."/>
        </authorList>
    </citation>
    <scope>NUCLEOTIDE SEQUENCE [LARGE SCALE GENOMIC DNA]</scope>
    <source>
        <strain evidence="6 7">NM66_B29</strain>
    </source>
</reference>
<dbReference type="Gene3D" id="1.10.10.10">
    <property type="entry name" value="Winged helix-like DNA-binding domain superfamily/Winged helix DNA-binding domain"/>
    <property type="match status" value="1"/>
</dbReference>
<keyword evidence="4" id="KW-0472">Membrane</keyword>
<dbReference type="EMBL" id="WSRR01000033">
    <property type="protein sequence ID" value="MVX61812.1"/>
    <property type="molecule type" value="Genomic_DNA"/>
</dbReference>
<keyword evidence="1" id="KW-0805">Transcription regulation</keyword>
<dbReference type="SUPFAM" id="SSF46894">
    <property type="entry name" value="C-terminal effector domain of the bipartite response regulators"/>
    <property type="match status" value="1"/>
</dbReference>
<feature type="transmembrane region" description="Helical" evidence="4">
    <location>
        <begin position="133"/>
        <end position="155"/>
    </location>
</feature>
<evidence type="ECO:0000256" key="2">
    <source>
        <dbReference type="ARBA" id="ARBA00023125"/>
    </source>
</evidence>
<dbReference type="InterPro" id="IPR000792">
    <property type="entry name" value="Tscrpt_reg_LuxR_C"/>
</dbReference>
<dbReference type="InterPro" id="IPR016032">
    <property type="entry name" value="Sig_transdc_resp-reg_C-effctor"/>
</dbReference>
<dbReference type="Proteomes" id="UP000463388">
    <property type="component" value="Unassembled WGS sequence"/>
</dbReference>
<feature type="domain" description="HTH luxR-type" evidence="5">
    <location>
        <begin position="445"/>
        <end position="510"/>
    </location>
</feature>
<evidence type="ECO:0000259" key="5">
    <source>
        <dbReference type="PROSITE" id="PS50043"/>
    </source>
</evidence>
<keyword evidence="7" id="KW-1185">Reference proteome</keyword>
<dbReference type="AlphaFoldDB" id="A0A6N8JQC9"/>
<dbReference type="PANTHER" id="PTHR44688:SF16">
    <property type="entry name" value="DNA-BINDING TRANSCRIPTIONAL ACTIVATOR DEVR_DOSR"/>
    <property type="match status" value="1"/>
</dbReference>
<dbReference type="Pfam" id="PF00196">
    <property type="entry name" value="GerE"/>
    <property type="match status" value="1"/>
</dbReference>
<evidence type="ECO:0000256" key="4">
    <source>
        <dbReference type="SAM" id="Phobius"/>
    </source>
</evidence>
<feature type="transmembrane region" description="Helical" evidence="4">
    <location>
        <begin position="379"/>
        <end position="399"/>
    </location>
</feature>
<evidence type="ECO:0000256" key="1">
    <source>
        <dbReference type="ARBA" id="ARBA00023015"/>
    </source>
</evidence>
<organism evidence="6 7">
    <name type="scientific">Adlercreutzia mucosicola</name>
    <dbReference type="NCBI Taxonomy" id="580026"/>
    <lineage>
        <taxon>Bacteria</taxon>
        <taxon>Bacillati</taxon>
        <taxon>Actinomycetota</taxon>
        <taxon>Coriobacteriia</taxon>
        <taxon>Eggerthellales</taxon>
        <taxon>Eggerthellaceae</taxon>
        <taxon>Adlercreutzia</taxon>
    </lineage>
</organism>
<keyword evidence="4" id="KW-0812">Transmembrane</keyword>